<organism evidence="1 2">
    <name type="scientific">Coemansia nantahalensis</name>
    <dbReference type="NCBI Taxonomy" id="2789366"/>
    <lineage>
        <taxon>Eukaryota</taxon>
        <taxon>Fungi</taxon>
        <taxon>Fungi incertae sedis</taxon>
        <taxon>Zoopagomycota</taxon>
        <taxon>Kickxellomycotina</taxon>
        <taxon>Kickxellomycetes</taxon>
        <taxon>Kickxellales</taxon>
        <taxon>Kickxellaceae</taxon>
        <taxon>Coemansia</taxon>
    </lineage>
</organism>
<name>A0ACC1K7M2_9FUNG</name>
<dbReference type="Proteomes" id="UP001140234">
    <property type="component" value="Unassembled WGS sequence"/>
</dbReference>
<sequence length="690" mass="74409">MAKTLAEQVATALDGPSDGTFVAWLVDEAKPLSVAIEHVLLGMGADVGADGDTDKPQDAALPTREAVLQVFEKLAECLADPDTHAAALALQSGCVLVGATLFDLACVFYKSEPGRLRTLFAALCERAAWLGGEIDASSDLLVEQLEQFQEKYSAHVATLEGSFDDAFVDKIADDIEWYQSVTWSWLCLTSVCRPALDALAQDSNFILELAKTSDVATKLLLKLGEEGVHSAAPARIASCKELIKRLKWEWIGLAYDVLKALFEAAGPARSAIDRDASTAVLLDILEALETGDATLEPFDNAPFLLDLEFRFGLREMIKVSTAAPGQLDAAQLDYVTMTIDQLINMTKPLYRDGLESLTLRVEHAEAGAAGAAAAAAADAATDAATDADVDGLAGDLAAVSLGHTPADADAVAQVQEMIPGLGEGFVRACLAHYNNSTEAAVNALLEDSLPQPLAEMDRAAESWEPPAASDGDAAQPDVLSTRRNVFDGDEFDIFTRNTLDWLRVRQGKAQPAADAGQPDDDMLRRVIDLARRIAEEDEYDDTYDGTAQDGVADAPNTEDDAAADPTRPWEELLVRLSESDPNALVRTKEARSSATRRDLREKTGLSDEQLEGWYIMLQRNPNRQRVLDRYAWQGEQVDIERPGSRASSGGGGGSGGRPRGGYSNKEKNKAKIGNHDRKKQHARKNQMPTA</sequence>
<accession>A0ACC1K7M2</accession>
<evidence type="ECO:0000313" key="2">
    <source>
        <dbReference type="Proteomes" id="UP001140234"/>
    </source>
</evidence>
<dbReference type="EMBL" id="JANBUJ010000030">
    <property type="protein sequence ID" value="KAJ2775230.1"/>
    <property type="molecule type" value="Genomic_DNA"/>
</dbReference>
<gene>
    <name evidence="1" type="ORF">IWQ57_000493</name>
</gene>
<reference evidence="1" key="1">
    <citation type="submission" date="2022-07" db="EMBL/GenBank/DDBJ databases">
        <title>Phylogenomic reconstructions and comparative analyses of Kickxellomycotina fungi.</title>
        <authorList>
            <person name="Reynolds N.K."/>
            <person name="Stajich J.E."/>
            <person name="Barry K."/>
            <person name="Grigoriev I.V."/>
            <person name="Crous P."/>
            <person name="Smith M.E."/>
        </authorList>
    </citation>
    <scope>NUCLEOTIDE SEQUENCE</scope>
    <source>
        <strain evidence="1">CBS 109366</strain>
    </source>
</reference>
<evidence type="ECO:0000313" key="1">
    <source>
        <dbReference type="EMBL" id="KAJ2775230.1"/>
    </source>
</evidence>
<comment type="caution">
    <text evidence="1">The sequence shown here is derived from an EMBL/GenBank/DDBJ whole genome shotgun (WGS) entry which is preliminary data.</text>
</comment>
<proteinExistence type="predicted"/>
<protein>
    <submittedName>
        <fullName evidence="1">Uncharacterized protein</fullName>
    </submittedName>
</protein>
<keyword evidence="2" id="KW-1185">Reference proteome</keyword>